<dbReference type="InterPro" id="IPR050994">
    <property type="entry name" value="At_inactive_RLKs"/>
</dbReference>
<comment type="caution">
    <text evidence="2">The sequence shown here is derived from an EMBL/GenBank/DDBJ whole genome shotgun (WGS) entry which is preliminary data.</text>
</comment>
<dbReference type="PANTHER" id="PTHR48010">
    <property type="entry name" value="OS05G0588300 PROTEIN"/>
    <property type="match status" value="1"/>
</dbReference>
<dbReference type="SUPFAM" id="SSF52058">
    <property type="entry name" value="L domain-like"/>
    <property type="match status" value="1"/>
</dbReference>
<feature type="compositionally biased region" description="Low complexity" evidence="1">
    <location>
        <begin position="419"/>
        <end position="437"/>
    </location>
</feature>
<dbReference type="Gene3D" id="3.80.10.10">
    <property type="entry name" value="Ribonuclease Inhibitor"/>
    <property type="match status" value="1"/>
</dbReference>
<dbReference type="AlphaFoldDB" id="A0A1Y2BS76"/>
<dbReference type="Proteomes" id="UP000193642">
    <property type="component" value="Unassembled WGS sequence"/>
</dbReference>
<name>A0A1Y2BS76_9FUNG</name>
<organism evidence="2 3">
    <name type="scientific">Rhizoclosmatium globosum</name>
    <dbReference type="NCBI Taxonomy" id="329046"/>
    <lineage>
        <taxon>Eukaryota</taxon>
        <taxon>Fungi</taxon>
        <taxon>Fungi incertae sedis</taxon>
        <taxon>Chytridiomycota</taxon>
        <taxon>Chytridiomycota incertae sedis</taxon>
        <taxon>Chytridiomycetes</taxon>
        <taxon>Chytridiales</taxon>
        <taxon>Chytriomycetaceae</taxon>
        <taxon>Rhizoclosmatium</taxon>
    </lineage>
</organism>
<dbReference type="InterPro" id="IPR032675">
    <property type="entry name" value="LRR_dom_sf"/>
</dbReference>
<dbReference type="OrthoDB" id="418615at2759"/>
<dbReference type="Pfam" id="PF00560">
    <property type="entry name" value="LRR_1"/>
    <property type="match status" value="1"/>
</dbReference>
<proteinExistence type="predicted"/>
<evidence type="ECO:0008006" key="4">
    <source>
        <dbReference type="Google" id="ProtNLM"/>
    </source>
</evidence>
<evidence type="ECO:0000256" key="1">
    <source>
        <dbReference type="SAM" id="MobiDB-lite"/>
    </source>
</evidence>
<dbReference type="EMBL" id="MCGO01000050">
    <property type="protein sequence ID" value="ORY37487.1"/>
    <property type="molecule type" value="Genomic_DNA"/>
</dbReference>
<reference evidence="2 3" key="1">
    <citation type="submission" date="2016-07" db="EMBL/GenBank/DDBJ databases">
        <title>Pervasive Adenine N6-methylation of Active Genes in Fungi.</title>
        <authorList>
            <consortium name="DOE Joint Genome Institute"/>
            <person name="Mondo S.J."/>
            <person name="Dannebaum R.O."/>
            <person name="Kuo R.C."/>
            <person name="Labutti K."/>
            <person name="Haridas S."/>
            <person name="Kuo A."/>
            <person name="Salamov A."/>
            <person name="Ahrendt S.R."/>
            <person name="Lipzen A."/>
            <person name="Sullivan W."/>
            <person name="Andreopoulos W.B."/>
            <person name="Clum A."/>
            <person name="Lindquist E."/>
            <person name="Daum C."/>
            <person name="Ramamoorthy G.K."/>
            <person name="Gryganskyi A."/>
            <person name="Culley D."/>
            <person name="Magnuson J.K."/>
            <person name="James T.Y."/>
            <person name="O'Malley M.A."/>
            <person name="Stajich J.E."/>
            <person name="Spatafora J.W."/>
            <person name="Visel A."/>
            <person name="Grigoriev I.V."/>
        </authorList>
    </citation>
    <scope>NUCLEOTIDE SEQUENCE [LARGE SCALE GENOMIC DNA]</scope>
    <source>
        <strain evidence="2 3">JEL800</strain>
    </source>
</reference>
<sequence length="695" mass="72192">MSGSIPTLPSTLTDLKLYINAFTGTIPLLPQSLGYLNLGGNLLSGTIPYLPKNLYYIDLSNNNLNGSIPQSILKSTYVYLDANCINNANDFNFTNICPSADVLQGGLSISALTDSEYVDKALAYKEPLALSCFSECQNNIPAFSDVATFNSTCLDIEANPNAMNPLKVEIFIKILKMLCKQFLQPVPSTKVTNNTISFNLDDKSVGLLGFQAFVSTANGTYIAGSKFEINEKPLNIPLNASRKRDSLESQTISIPCGSNAKILHKKYIIDDSSILLSDPNKLGHVKQEVLNLAESASGCQDESGPIVTTMATLPTKTTAVAVPIVSTADVIPPPPATTAIIVPAVTTAVPPVVLTTTTTTTNVAPLVETSSVFVPPILQVDNSGSGGSNSALTNSGNQGGAADNNNNGDNGVGSGTGGADNTVGSSQGNSGKSGNSNMAATMSLVNNFETPKPVKSVTSFAVSPQQSLAPLPNPGFLQVTGAKAQTIVSSVLSISASFGPVDATELQNSLVYVDAAITPGAALVTVAAPVFPKTTGGMNKIVLSVDSYSFKFTSSGQVQAYNEASSSGSHTMSAAQGTTATIVLVLPDLVTSVLYGFELNSLSDTFVISVLKADELATPLAKVSYSVQAQGTKRDGGKITVVMGVAKVRAQVTASAVTTVVAPAKTIGSVDAQVLITSGADFKFKMALQLLWLIL</sequence>
<dbReference type="PANTHER" id="PTHR48010:SF58">
    <property type="entry name" value="RECEPTOR PROTEIN KINASE-LIKE PROTEIN ZAR1"/>
    <property type="match status" value="1"/>
</dbReference>
<feature type="compositionally biased region" description="Low complexity" evidence="1">
    <location>
        <begin position="394"/>
        <end position="409"/>
    </location>
</feature>
<dbReference type="InterPro" id="IPR001611">
    <property type="entry name" value="Leu-rich_rpt"/>
</dbReference>
<evidence type="ECO:0000313" key="3">
    <source>
        <dbReference type="Proteomes" id="UP000193642"/>
    </source>
</evidence>
<gene>
    <name evidence="2" type="ORF">BCR33DRAFT_789751</name>
</gene>
<feature type="region of interest" description="Disordered" evidence="1">
    <location>
        <begin position="384"/>
        <end position="438"/>
    </location>
</feature>
<feature type="compositionally biased region" description="Polar residues" evidence="1">
    <location>
        <begin position="384"/>
        <end position="393"/>
    </location>
</feature>
<protein>
    <recommendedName>
        <fullName evidence="4">L domain-like protein</fullName>
    </recommendedName>
</protein>
<evidence type="ECO:0000313" key="2">
    <source>
        <dbReference type="EMBL" id="ORY37487.1"/>
    </source>
</evidence>
<accession>A0A1Y2BS76</accession>
<keyword evidence="3" id="KW-1185">Reference proteome</keyword>